<organism evidence="2 3">
    <name type="scientific">Aquirufa esocilacus</name>
    <dbReference type="NCBI Taxonomy" id="3096513"/>
    <lineage>
        <taxon>Bacteria</taxon>
        <taxon>Pseudomonadati</taxon>
        <taxon>Bacteroidota</taxon>
        <taxon>Cytophagia</taxon>
        <taxon>Cytophagales</taxon>
        <taxon>Flectobacillaceae</taxon>
        <taxon>Aquirufa</taxon>
    </lineage>
</organism>
<evidence type="ECO:0008006" key="4">
    <source>
        <dbReference type="Google" id="ProtNLM"/>
    </source>
</evidence>
<reference evidence="2 3" key="1">
    <citation type="submission" date="2024-03" db="EMBL/GenBank/DDBJ databases">
        <title>Aquirufa genome sequencing.</title>
        <authorList>
            <person name="Pitt A."/>
            <person name="Hahn M.W."/>
        </authorList>
    </citation>
    <scope>NUCLEOTIDE SEQUENCE [LARGE SCALE GENOMIC DNA]</scope>
    <source>
        <strain evidence="2 3">HETE-83D</strain>
    </source>
</reference>
<feature type="transmembrane region" description="Helical" evidence="1">
    <location>
        <begin position="6"/>
        <end position="23"/>
    </location>
</feature>
<accession>A0ABW6DHR7</accession>
<dbReference type="RefSeq" id="WP_377980656.1">
    <property type="nucleotide sequence ID" value="NZ_JBBKXX010000002.1"/>
</dbReference>
<keyword evidence="1" id="KW-0812">Transmembrane</keyword>
<keyword evidence="1" id="KW-0472">Membrane</keyword>
<protein>
    <recommendedName>
        <fullName evidence="4">Late embryogenesis abundant protein LEA-2 subgroup domain-containing protein</fullName>
    </recommendedName>
</protein>
<name>A0ABW6DHR7_9BACT</name>
<evidence type="ECO:0000313" key="2">
    <source>
        <dbReference type="EMBL" id="MFD3408254.1"/>
    </source>
</evidence>
<proteinExistence type="predicted"/>
<dbReference type="EMBL" id="JBBKXX010000002">
    <property type="protein sequence ID" value="MFD3408254.1"/>
    <property type="molecule type" value="Genomic_DNA"/>
</dbReference>
<keyword evidence="1" id="KW-1133">Transmembrane helix</keyword>
<comment type="caution">
    <text evidence="2">The sequence shown here is derived from an EMBL/GenBank/DDBJ whole genome shotgun (WGS) entry which is preliminary data.</text>
</comment>
<sequence length="169" mass="19488">MNFILSIAAGLLSSYLFLVFFLLNKKPKILISNQISRIRFNGEQNYLFKFVNLTNSEIFDVHIELTFYKPVGTFNGSNLQGRDIKLKDNFIAYVPRERDTDQFSLHAVRIRTIEPLEETWLDESSFIRLTIIAKHALSGFNKVFVQDYPSKDRISSGKFLSGNSVELKV</sequence>
<gene>
    <name evidence="2" type="ORF">SKC37_06270</name>
</gene>
<dbReference type="Proteomes" id="UP001598019">
    <property type="component" value="Unassembled WGS sequence"/>
</dbReference>
<keyword evidence="3" id="KW-1185">Reference proteome</keyword>
<evidence type="ECO:0000256" key="1">
    <source>
        <dbReference type="SAM" id="Phobius"/>
    </source>
</evidence>
<evidence type="ECO:0000313" key="3">
    <source>
        <dbReference type="Proteomes" id="UP001598019"/>
    </source>
</evidence>